<gene>
    <name evidence="2" type="ORF">H9636_05365</name>
</gene>
<keyword evidence="1" id="KW-1133">Transmembrane helix</keyword>
<organism evidence="2 3">
    <name type="scientific">Ureibacillus galli</name>
    <dbReference type="NCBI Taxonomy" id="2762222"/>
    <lineage>
        <taxon>Bacteria</taxon>
        <taxon>Bacillati</taxon>
        <taxon>Bacillota</taxon>
        <taxon>Bacilli</taxon>
        <taxon>Bacillales</taxon>
        <taxon>Caryophanaceae</taxon>
        <taxon>Ureibacillus</taxon>
    </lineage>
</organism>
<dbReference type="EMBL" id="JACSQA010000005">
    <property type="protein sequence ID" value="MBD8026082.1"/>
    <property type="molecule type" value="Genomic_DNA"/>
</dbReference>
<keyword evidence="3" id="KW-1185">Reference proteome</keyword>
<evidence type="ECO:0000256" key="1">
    <source>
        <dbReference type="SAM" id="Phobius"/>
    </source>
</evidence>
<evidence type="ECO:0000313" key="3">
    <source>
        <dbReference type="Proteomes" id="UP000640930"/>
    </source>
</evidence>
<protein>
    <submittedName>
        <fullName evidence="2">ComGF family competence protein</fullName>
    </submittedName>
</protein>
<keyword evidence="1" id="KW-0472">Membrane</keyword>
<evidence type="ECO:0000313" key="2">
    <source>
        <dbReference type="EMBL" id="MBD8026082.1"/>
    </source>
</evidence>
<dbReference type="RefSeq" id="WP_191706597.1">
    <property type="nucleotide sequence ID" value="NZ_JACSQA010000005.1"/>
</dbReference>
<accession>A0ABR8XAE7</accession>
<reference evidence="2 3" key="1">
    <citation type="submission" date="2020-08" db="EMBL/GenBank/DDBJ databases">
        <title>A Genomic Blueprint of the Chicken Gut Microbiome.</title>
        <authorList>
            <person name="Gilroy R."/>
            <person name="Ravi A."/>
            <person name="Getino M."/>
            <person name="Pursley I."/>
            <person name="Horton D.L."/>
            <person name="Alikhan N.-F."/>
            <person name="Baker D."/>
            <person name="Gharbi K."/>
            <person name="Hall N."/>
            <person name="Watson M."/>
            <person name="Adriaenssens E.M."/>
            <person name="Foster-Nyarko E."/>
            <person name="Jarju S."/>
            <person name="Secka A."/>
            <person name="Antonio M."/>
            <person name="Oren A."/>
            <person name="Chaudhuri R."/>
            <person name="La Ragione R.M."/>
            <person name="Hildebrand F."/>
            <person name="Pallen M.J."/>
        </authorList>
    </citation>
    <scope>NUCLEOTIDE SEQUENCE [LARGE SCALE GENOMIC DNA]</scope>
    <source>
        <strain evidence="2 3">Re31</strain>
    </source>
</reference>
<sequence length="153" mass="18227">MYRTTKRIFLSNKGFTLLEALFQFIVFMLLANIFIMFVLWLNQMNKTLMTNENVAWELFVQDVQQLFTNIREITVKDEYGQVEIAYVDSLERKQINRTGDVIRLQTNDKGYVPLLIGIRKVQFHLQDEFLTIIVEFQDGEVRERTFFVQTTNK</sequence>
<comment type="caution">
    <text evidence="2">The sequence shown here is derived from an EMBL/GenBank/DDBJ whole genome shotgun (WGS) entry which is preliminary data.</text>
</comment>
<feature type="transmembrane region" description="Helical" evidence="1">
    <location>
        <begin position="20"/>
        <end position="41"/>
    </location>
</feature>
<name>A0ABR8XAE7_9BACL</name>
<keyword evidence="1" id="KW-0812">Transmembrane</keyword>
<dbReference type="Proteomes" id="UP000640930">
    <property type="component" value="Unassembled WGS sequence"/>
</dbReference>
<dbReference type="NCBIfam" id="NF041002">
    <property type="entry name" value="pilin_ComGF"/>
    <property type="match status" value="1"/>
</dbReference>
<proteinExistence type="predicted"/>
<dbReference type="InterPro" id="IPR016977">
    <property type="entry name" value="ComGF"/>
</dbReference>
<dbReference type="Pfam" id="PF15980">
    <property type="entry name" value="ComGF"/>
    <property type="match status" value="1"/>
</dbReference>